<protein>
    <submittedName>
        <fullName evidence="2">Uncharacterized protein</fullName>
    </submittedName>
</protein>
<keyword evidence="1" id="KW-1133">Transmembrane helix</keyword>
<keyword evidence="1" id="KW-0812">Transmembrane</keyword>
<keyword evidence="3" id="KW-1185">Reference proteome</keyword>
<dbReference type="Proteomes" id="UP001597189">
    <property type="component" value="Unassembled WGS sequence"/>
</dbReference>
<dbReference type="RefSeq" id="WP_203647170.1">
    <property type="nucleotide sequence ID" value="NZ_BOLN01000018.1"/>
</dbReference>
<keyword evidence="1" id="KW-0472">Membrane</keyword>
<proteinExistence type="predicted"/>
<name>A0ABW4D924_9LACO</name>
<comment type="caution">
    <text evidence="2">The sequence shown here is derived from an EMBL/GenBank/DDBJ whole genome shotgun (WGS) entry which is preliminary data.</text>
</comment>
<reference evidence="3" key="1">
    <citation type="journal article" date="2019" name="Int. J. Syst. Evol. Microbiol.">
        <title>The Global Catalogue of Microorganisms (GCM) 10K type strain sequencing project: providing services to taxonomists for standard genome sequencing and annotation.</title>
        <authorList>
            <consortium name="The Broad Institute Genomics Platform"/>
            <consortium name="The Broad Institute Genome Sequencing Center for Infectious Disease"/>
            <person name="Wu L."/>
            <person name="Ma J."/>
        </authorList>
    </citation>
    <scope>NUCLEOTIDE SEQUENCE [LARGE SCALE GENOMIC DNA]</scope>
    <source>
        <strain evidence="3">CCM 8979</strain>
    </source>
</reference>
<evidence type="ECO:0000256" key="1">
    <source>
        <dbReference type="SAM" id="Phobius"/>
    </source>
</evidence>
<evidence type="ECO:0000313" key="2">
    <source>
        <dbReference type="EMBL" id="MFD1456698.1"/>
    </source>
</evidence>
<evidence type="ECO:0000313" key="3">
    <source>
        <dbReference type="Proteomes" id="UP001597189"/>
    </source>
</evidence>
<accession>A0ABW4D924</accession>
<feature type="transmembrane region" description="Helical" evidence="1">
    <location>
        <begin position="12"/>
        <end position="32"/>
    </location>
</feature>
<sequence length="61" mass="6701">MGGKEDAIFTRVTFIFVANGITDVQIIFPLILGHSDSLSVSWCPGLEGDLADYFLRVLANR</sequence>
<dbReference type="EMBL" id="JBHTOD010000018">
    <property type="protein sequence ID" value="MFD1456698.1"/>
    <property type="molecule type" value="Genomic_DNA"/>
</dbReference>
<organism evidence="2 3">
    <name type="scientific">Levilactobacillus lanxiensis</name>
    <dbReference type="NCBI Taxonomy" id="2799568"/>
    <lineage>
        <taxon>Bacteria</taxon>
        <taxon>Bacillati</taxon>
        <taxon>Bacillota</taxon>
        <taxon>Bacilli</taxon>
        <taxon>Lactobacillales</taxon>
        <taxon>Lactobacillaceae</taxon>
        <taxon>Levilactobacillus</taxon>
    </lineage>
</organism>
<gene>
    <name evidence="2" type="ORF">ACFQ44_13645</name>
</gene>